<dbReference type="HOGENOM" id="CLU_686738_0_0_0"/>
<dbReference type="eggNOG" id="ENOG5032VEY">
    <property type="taxonomic scope" value="Bacteria"/>
</dbReference>
<keyword evidence="2" id="KW-1185">Reference proteome</keyword>
<proteinExistence type="predicted"/>
<dbReference type="KEGG" id="rca:Rcas_0154"/>
<organism evidence="1 2">
    <name type="scientific">Roseiflexus castenholzii (strain DSM 13941 / HLO8)</name>
    <dbReference type="NCBI Taxonomy" id="383372"/>
    <lineage>
        <taxon>Bacteria</taxon>
        <taxon>Bacillati</taxon>
        <taxon>Chloroflexota</taxon>
        <taxon>Chloroflexia</taxon>
        <taxon>Chloroflexales</taxon>
        <taxon>Roseiflexineae</taxon>
        <taxon>Roseiflexaceae</taxon>
        <taxon>Roseiflexus</taxon>
    </lineage>
</organism>
<dbReference type="STRING" id="383372.Rcas_0154"/>
<evidence type="ECO:0000313" key="1">
    <source>
        <dbReference type="EMBL" id="ABU56289.1"/>
    </source>
</evidence>
<dbReference type="PROSITE" id="PS51257">
    <property type="entry name" value="PROKAR_LIPOPROTEIN"/>
    <property type="match status" value="1"/>
</dbReference>
<sequence>MKRIITLLLTLIVLLLLSSCAARPLLGDVTLSANELRPTGAGETVTITYAIGRPARVTVALVDDGGTRYTLRRDEPRAPSTEPYALRFDGTAPTDDPALLRRMLPGGAYKVVVEAVGDDGARQTAEQPLTIIGQDAPLPLIENLVIYPDTISPNADAIDDVAEITYQLPTTATVDIVVAAQDGATFPFVTAAEEEPALQKHVWNGRTVDGALLPDGVYTLIIRAQDRFGNLVEQRRSITIEGGGQPEALITYSYMAPQSVMLGEVITVTVRVRNTGIVPIRTYGPPSGYEYDTDQVFSSIADGAYVARSGGFWRIGVDWDANSGGAAKRYPYRWAISPRPPEQWRVPFEEDLLMPGEEAEIVGRIRIRQPETKMGFYVGLIQDGVGFFQDRTGRTIIKVGF</sequence>
<dbReference type="Proteomes" id="UP000000263">
    <property type="component" value="Chromosome"/>
</dbReference>
<accession>A7NFR0</accession>
<dbReference type="OrthoDB" id="145984at2"/>
<dbReference type="RefSeq" id="WP_011997694.1">
    <property type="nucleotide sequence ID" value="NC_009767.1"/>
</dbReference>
<dbReference type="Gene3D" id="2.60.40.4070">
    <property type="match status" value="1"/>
</dbReference>
<gene>
    <name evidence="1" type="ordered locus">Rcas_0154</name>
</gene>
<dbReference type="AlphaFoldDB" id="A7NFR0"/>
<reference evidence="1 2" key="1">
    <citation type="submission" date="2007-08" db="EMBL/GenBank/DDBJ databases">
        <title>Complete sequence of Roseiflexus castenholzii DSM 13941.</title>
        <authorList>
            <consortium name="US DOE Joint Genome Institute"/>
            <person name="Copeland A."/>
            <person name="Lucas S."/>
            <person name="Lapidus A."/>
            <person name="Barry K."/>
            <person name="Glavina del Rio T."/>
            <person name="Dalin E."/>
            <person name="Tice H."/>
            <person name="Pitluck S."/>
            <person name="Thompson L.S."/>
            <person name="Brettin T."/>
            <person name="Bruce D."/>
            <person name="Detter J.C."/>
            <person name="Han C."/>
            <person name="Tapia R."/>
            <person name="Schmutz J."/>
            <person name="Larimer F."/>
            <person name="Land M."/>
            <person name="Hauser L."/>
            <person name="Kyrpides N."/>
            <person name="Mikhailova N."/>
            <person name="Bryant D.A."/>
            <person name="Hanada S."/>
            <person name="Tsukatani Y."/>
            <person name="Richardson P."/>
        </authorList>
    </citation>
    <scope>NUCLEOTIDE SEQUENCE [LARGE SCALE GENOMIC DNA]</scope>
    <source>
        <strain evidence="2">DSM 13941 / HLO8</strain>
    </source>
</reference>
<dbReference type="EMBL" id="CP000804">
    <property type="protein sequence ID" value="ABU56289.1"/>
    <property type="molecule type" value="Genomic_DNA"/>
</dbReference>
<name>A7NFR0_ROSCS</name>
<evidence type="ECO:0008006" key="3">
    <source>
        <dbReference type="Google" id="ProtNLM"/>
    </source>
</evidence>
<evidence type="ECO:0000313" key="2">
    <source>
        <dbReference type="Proteomes" id="UP000000263"/>
    </source>
</evidence>
<protein>
    <recommendedName>
        <fullName evidence="3">FlgD Ig-like domain-containing protein</fullName>
    </recommendedName>
</protein>